<gene>
    <name evidence="1" type="ORF">C8046_16755</name>
</gene>
<organism evidence="1 2">
    <name type="scientific">Serinibacter arcticus</name>
    <dbReference type="NCBI Taxonomy" id="1655435"/>
    <lineage>
        <taxon>Bacteria</taxon>
        <taxon>Bacillati</taxon>
        <taxon>Actinomycetota</taxon>
        <taxon>Actinomycetes</taxon>
        <taxon>Micrococcales</taxon>
        <taxon>Beutenbergiaceae</taxon>
        <taxon>Serinibacter</taxon>
    </lineage>
</organism>
<sequence length="185" mass="20809">MTQDEEEFDPELVDVSVRIEREGQDGYNALRSLWVEITYDDDDADGPKPIGGMNGWITLNPDSPDLADAGDCVGHDAMVLTAAAAAISQKHSRYWLGLLIDRFWLDETWRGRRLTGRIVDQVLDLLQRDRDEAVVVLVPEPQQLGGGGPYPDGPERDQAKARLEAAYKTAGFRRWKKSSVWWLAK</sequence>
<name>A0A2U1ZYI7_9MICO</name>
<accession>A0A2U1ZYI7</accession>
<evidence type="ECO:0000313" key="1">
    <source>
        <dbReference type="EMBL" id="PWD52049.1"/>
    </source>
</evidence>
<dbReference type="RefSeq" id="WP_109230432.1">
    <property type="nucleotide sequence ID" value="NZ_PYHR01000002.1"/>
</dbReference>
<evidence type="ECO:0000313" key="2">
    <source>
        <dbReference type="Proteomes" id="UP000245166"/>
    </source>
</evidence>
<protein>
    <recommendedName>
        <fullName evidence="3">N-acetyltransferase domain-containing protein</fullName>
    </recommendedName>
</protein>
<evidence type="ECO:0008006" key="3">
    <source>
        <dbReference type="Google" id="ProtNLM"/>
    </source>
</evidence>
<dbReference type="EMBL" id="PYHR01000002">
    <property type="protein sequence ID" value="PWD52049.1"/>
    <property type="molecule type" value="Genomic_DNA"/>
</dbReference>
<dbReference type="Proteomes" id="UP000245166">
    <property type="component" value="Unassembled WGS sequence"/>
</dbReference>
<dbReference type="OrthoDB" id="9803233at2"/>
<reference evidence="1 2" key="1">
    <citation type="submission" date="2018-03" db="EMBL/GenBank/DDBJ databases">
        <title>Genome assembly of novel Miniimonas species PCH200.</title>
        <authorList>
            <person name="Thakur V."/>
            <person name="Kumar V."/>
            <person name="Singh D."/>
        </authorList>
    </citation>
    <scope>NUCLEOTIDE SEQUENCE [LARGE SCALE GENOMIC DNA]</scope>
    <source>
        <strain evidence="1 2">PCH200</strain>
    </source>
</reference>
<keyword evidence="2" id="KW-1185">Reference proteome</keyword>
<comment type="caution">
    <text evidence="1">The sequence shown here is derived from an EMBL/GenBank/DDBJ whole genome shotgun (WGS) entry which is preliminary data.</text>
</comment>
<dbReference type="AlphaFoldDB" id="A0A2U1ZYI7"/>
<proteinExistence type="predicted"/>